<dbReference type="InterPro" id="IPR046335">
    <property type="entry name" value="LacI/GalR-like_sensor"/>
</dbReference>
<evidence type="ECO:0000313" key="5">
    <source>
        <dbReference type="EMBL" id="MSS85424.1"/>
    </source>
</evidence>
<dbReference type="Gene3D" id="3.40.50.2300">
    <property type="match status" value="2"/>
</dbReference>
<sequence length="325" mass="35664">MLNSPERVSQDLQEAVHRAIEETGYRPSSMARSLALQRTGLIAFRVGDGMRNEASLLDPFMREVARVGARRDYRLVLNAVADDDSSQIESYRALMASNSVDGVIIVETHPDDKRAQWLTENGVPFVAFGRPWGETSSEHSWVDVDARLGIRQAVEHLHANGHERIGYLGSPPDGGRREDRRDAWRDAMLEVSGRVTVDDVEALYFETDLPADDKKLDDFLRSTEATAVIGQDDRFASQAVRSAVRIGLKPGKDFAAVGFDDSLIATDAQPPISSIAQPLTEAATLVWDALLSQIGGDEEAPLQVLIPPKLVVRGSSDFKLNQSGT</sequence>
<dbReference type="InterPro" id="IPR028082">
    <property type="entry name" value="Peripla_BP_I"/>
</dbReference>
<dbReference type="InterPro" id="IPR000843">
    <property type="entry name" value="HTH_LacI"/>
</dbReference>
<dbReference type="PANTHER" id="PTHR30146">
    <property type="entry name" value="LACI-RELATED TRANSCRIPTIONAL REPRESSOR"/>
    <property type="match status" value="1"/>
</dbReference>
<protein>
    <submittedName>
        <fullName evidence="5">LacI family transcriptional regulator</fullName>
    </submittedName>
</protein>
<feature type="domain" description="HTH lacI-type" evidence="4">
    <location>
        <begin position="1"/>
        <end position="36"/>
    </location>
</feature>
<dbReference type="EMBL" id="VULO01000018">
    <property type="protein sequence ID" value="MSS85424.1"/>
    <property type="molecule type" value="Genomic_DNA"/>
</dbReference>
<keyword evidence="2" id="KW-0238">DNA-binding</keyword>
<dbReference type="InterPro" id="IPR010982">
    <property type="entry name" value="Lambda_DNA-bd_dom_sf"/>
</dbReference>
<name>A0A6N7VUH7_9ACTO</name>
<dbReference type="GO" id="GO:0003700">
    <property type="term" value="F:DNA-binding transcription factor activity"/>
    <property type="evidence" value="ECO:0007669"/>
    <property type="project" value="TreeGrafter"/>
</dbReference>
<accession>A0A6N7VUH7</accession>
<proteinExistence type="predicted"/>
<dbReference type="PROSITE" id="PS50932">
    <property type="entry name" value="HTH_LACI_2"/>
    <property type="match status" value="1"/>
</dbReference>
<evidence type="ECO:0000313" key="6">
    <source>
        <dbReference type="Proteomes" id="UP000470875"/>
    </source>
</evidence>
<evidence type="ECO:0000256" key="3">
    <source>
        <dbReference type="ARBA" id="ARBA00023163"/>
    </source>
</evidence>
<evidence type="ECO:0000256" key="1">
    <source>
        <dbReference type="ARBA" id="ARBA00023015"/>
    </source>
</evidence>
<dbReference type="SMART" id="SM00354">
    <property type="entry name" value="HTH_LACI"/>
    <property type="match status" value="1"/>
</dbReference>
<dbReference type="GO" id="GO:0000976">
    <property type="term" value="F:transcription cis-regulatory region binding"/>
    <property type="evidence" value="ECO:0007669"/>
    <property type="project" value="TreeGrafter"/>
</dbReference>
<dbReference type="SUPFAM" id="SSF53822">
    <property type="entry name" value="Periplasmic binding protein-like I"/>
    <property type="match status" value="1"/>
</dbReference>
<dbReference type="SUPFAM" id="SSF47413">
    <property type="entry name" value="lambda repressor-like DNA-binding domains"/>
    <property type="match status" value="1"/>
</dbReference>
<gene>
    <name evidence="5" type="ORF">FYJ24_11860</name>
</gene>
<evidence type="ECO:0000259" key="4">
    <source>
        <dbReference type="PROSITE" id="PS50932"/>
    </source>
</evidence>
<dbReference type="AlphaFoldDB" id="A0A6N7VUH7"/>
<dbReference type="Gene3D" id="1.10.260.40">
    <property type="entry name" value="lambda repressor-like DNA-binding domains"/>
    <property type="match status" value="1"/>
</dbReference>
<keyword evidence="3" id="KW-0804">Transcription</keyword>
<dbReference type="Proteomes" id="UP000470875">
    <property type="component" value="Unassembled WGS sequence"/>
</dbReference>
<dbReference type="PANTHER" id="PTHR30146:SF109">
    <property type="entry name" value="HTH-TYPE TRANSCRIPTIONAL REGULATOR GALS"/>
    <property type="match status" value="1"/>
</dbReference>
<keyword evidence="6" id="KW-1185">Reference proteome</keyword>
<comment type="caution">
    <text evidence="5">The sequence shown here is derived from an EMBL/GenBank/DDBJ whole genome shotgun (WGS) entry which is preliminary data.</text>
</comment>
<organism evidence="5 6">
    <name type="scientific">Scrofimicrobium canadense</name>
    <dbReference type="NCBI Taxonomy" id="2652290"/>
    <lineage>
        <taxon>Bacteria</taxon>
        <taxon>Bacillati</taxon>
        <taxon>Actinomycetota</taxon>
        <taxon>Actinomycetes</taxon>
        <taxon>Actinomycetales</taxon>
        <taxon>Actinomycetaceae</taxon>
        <taxon>Scrofimicrobium</taxon>
    </lineage>
</organism>
<dbReference type="Pfam" id="PF13377">
    <property type="entry name" value="Peripla_BP_3"/>
    <property type="match status" value="1"/>
</dbReference>
<evidence type="ECO:0000256" key="2">
    <source>
        <dbReference type="ARBA" id="ARBA00023125"/>
    </source>
</evidence>
<reference evidence="5 6" key="1">
    <citation type="submission" date="2019-08" db="EMBL/GenBank/DDBJ databases">
        <title>In-depth cultivation of the pig gut microbiome towards novel bacterial diversity and tailored functional studies.</title>
        <authorList>
            <person name="Wylensek D."/>
            <person name="Hitch T.C.A."/>
            <person name="Clavel T."/>
        </authorList>
    </citation>
    <scope>NUCLEOTIDE SEQUENCE [LARGE SCALE GENOMIC DNA]</scope>
    <source>
        <strain evidence="5 6">WB03_NA08</strain>
    </source>
</reference>
<keyword evidence="1" id="KW-0805">Transcription regulation</keyword>